<organism evidence="1 2">
    <name type="scientific">Cichorium intybus</name>
    <name type="common">Chicory</name>
    <dbReference type="NCBI Taxonomy" id="13427"/>
    <lineage>
        <taxon>Eukaryota</taxon>
        <taxon>Viridiplantae</taxon>
        <taxon>Streptophyta</taxon>
        <taxon>Embryophyta</taxon>
        <taxon>Tracheophyta</taxon>
        <taxon>Spermatophyta</taxon>
        <taxon>Magnoliopsida</taxon>
        <taxon>eudicotyledons</taxon>
        <taxon>Gunneridae</taxon>
        <taxon>Pentapetalae</taxon>
        <taxon>asterids</taxon>
        <taxon>campanulids</taxon>
        <taxon>Asterales</taxon>
        <taxon>Asteraceae</taxon>
        <taxon>Cichorioideae</taxon>
        <taxon>Cichorieae</taxon>
        <taxon>Cichoriinae</taxon>
        <taxon>Cichorium</taxon>
    </lineage>
</organism>
<evidence type="ECO:0000313" key="2">
    <source>
        <dbReference type="Proteomes" id="UP001055811"/>
    </source>
</evidence>
<protein>
    <submittedName>
        <fullName evidence="1">Uncharacterized protein</fullName>
    </submittedName>
</protein>
<reference evidence="1 2" key="2">
    <citation type="journal article" date="2022" name="Mol. Ecol. Resour.">
        <title>The genomes of chicory, endive, great burdock and yacon provide insights into Asteraceae paleo-polyploidization history and plant inulin production.</title>
        <authorList>
            <person name="Fan W."/>
            <person name="Wang S."/>
            <person name="Wang H."/>
            <person name="Wang A."/>
            <person name="Jiang F."/>
            <person name="Liu H."/>
            <person name="Zhao H."/>
            <person name="Xu D."/>
            <person name="Zhang Y."/>
        </authorList>
    </citation>
    <scope>NUCLEOTIDE SEQUENCE [LARGE SCALE GENOMIC DNA]</scope>
    <source>
        <strain evidence="2">cv. Punajuju</strain>
        <tissue evidence="1">Leaves</tissue>
    </source>
</reference>
<reference evidence="2" key="1">
    <citation type="journal article" date="2022" name="Mol. Ecol. Resour.">
        <title>The genomes of chicory, endive, great burdock and yacon provide insights into Asteraceae palaeo-polyploidization history and plant inulin production.</title>
        <authorList>
            <person name="Fan W."/>
            <person name="Wang S."/>
            <person name="Wang H."/>
            <person name="Wang A."/>
            <person name="Jiang F."/>
            <person name="Liu H."/>
            <person name="Zhao H."/>
            <person name="Xu D."/>
            <person name="Zhang Y."/>
        </authorList>
    </citation>
    <scope>NUCLEOTIDE SEQUENCE [LARGE SCALE GENOMIC DNA]</scope>
    <source>
        <strain evidence="2">cv. Punajuju</strain>
    </source>
</reference>
<sequence>MVTIYTSSDQDSASSPYLNIASILDDDIEFIHHVSPVDIDEPVHEEELVKNTYPPTLPSKVPTPNNHFMTSEKSSVAMDIRQVMGAVLTFSMFVMLGNMIKRDHFDGDVLLDVPVNTNVEPDFVKMARHSLIQLINSTSKAGGQRLKLCWNNSLQPKGSEPSNGFVTFSLTNGPEYHVSQVANAVLVAKHLGATLVLPEIIGSKGETRTFEEIYDAEKFVKSMNGIIRVERHARPESPTQKSVTVKVPYNANRNYIATNIEPLFQTTRNLRVMTYFPSLTKREGKVDKDMNPYSCWAMFEALQLKPELQQVVDSVVRRLRNRGQFVAIDYKSEMMGTHVCQSEGNKETKNCYNVAEIARFLQKIRCPRETTMYVTQPRMDRELNALKDLYPNIVTKEETMDEGEKQKFVSQLEREIIDFHVCSVSDVFVPAISGLFYANVVGNRIATSSIEVFVPAQITSTSAKDHVSSYISKRTHPAYACFCQ</sequence>
<keyword evidence="2" id="KW-1185">Reference proteome</keyword>
<name>A0ACB9H570_CICIN</name>
<gene>
    <name evidence="1" type="ORF">L2E82_03574</name>
</gene>
<dbReference type="EMBL" id="CM042009">
    <property type="protein sequence ID" value="KAI3790495.1"/>
    <property type="molecule type" value="Genomic_DNA"/>
</dbReference>
<evidence type="ECO:0000313" key="1">
    <source>
        <dbReference type="EMBL" id="KAI3790495.1"/>
    </source>
</evidence>
<dbReference type="Proteomes" id="UP001055811">
    <property type="component" value="Linkage Group LG01"/>
</dbReference>
<comment type="caution">
    <text evidence="1">The sequence shown here is derived from an EMBL/GenBank/DDBJ whole genome shotgun (WGS) entry which is preliminary data.</text>
</comment>
<proteinExistence type="predicted"/>
<accession>A0ACB9H570</accession>